<dbReference type="EMBL" id="JAMYWD010000016">
    <property type="protein sequence ID" value="KAJ4949939.1"/>
    <property type="molecule type" value="Genomic_DNA"/>
</dbReference>
<evidence type="ECO:0000313" key="2">
    <source>
        <dbReference type="Proteomes" id="UP001141806"/>
    </source>
</evidence>
<proteinExistence type="predicted"/>
<sequence length="223" mass="24024">MEVTVGQLRDHFRDASFMVFNFREGEKQSQIASILSEYDMPVMDFPRLYEGYLGFSFLFFGSLKPPIPGSGVIGSGRWYGRGVDLEGSPNALVLWDREVFLQPVDVGSRSAQQPVATTLGSSLQQSSIAQSQEARLVPPSMRFNAGPNGSGGTRTDRRVRYVKGFGSGSTTDGIRSVFPTSGGVQSGDLLLGGMHPLSLAGNLQEGIRVSLSHVNQSSGCKVQ</sequence>
<protein>
    <submittedName>
        <fullName evidence="1">Uncharacterized protein</fullName>
    </submittedName>
</protein>
<accession>A0A9Q0JRB2</accession>
<dbReference type="PANTHER" id="PTHR45733:SF8">
    <property type="entry name" value="FORMIN-J"/>
    <property type="match status" value="1"/>
</dbReference>
<dbReference type="Proteomes" id="UP001141806">
    <property type="component" value="Unassembled WGS sequence"/>
</dbReference>
<organism evidence="1 2">
    <name type="scientific">Protea cynaroides</name>
    <dbReference type="NCBI Taxonomy" id="273540"/>
    <lineage>
        <taxon>Eukaryota</taxon>
        <taxon>Viridiplantae</taxon>
        <taxon>Streptophyta</taxon>
        <taxon>Embryophyta</taxon>
        <taxon>Tracheophyta</taxon>
        <taxon>Spermatophyta</taxon>
        <taxon>Magnoliopsida</taxon>
        <taxon>Proteales</taxon>
        <taxon>Proteaceae</taxon>
        <taxon>Protea</taxon>
    </lineage>
</organism>
<gene>
    <name evidence="1" type="ORF">NE237_016373</name>
</gene>
<keyword evidence="2" id="KW-1185">Reference proteome</keyword>
<evidence type="ECO:0000313" key="1">
    <source>
        <dbReference type="EMBL" id="KAJ4949939.1"/>
    </source>
</evidence>
<dbReference type="InterPro" id="IPR051144">
    <property type="entry name" value="Formin_homology_domain"/>
</dbReference>
<dbReference type="PANTHER" id="PTHR45733">
    <property type="entry name" value="FORMIN-J"/>
    <property type="match status" value="1"/>
</dbReference>
<dbReference type="OrthoDB" id="1668162at2759"/>
<name>A0A9Q0JRB2_9MAGN</name>
<reference evidence="1" key="1">
    <citation type="journal article" date="2023" name="Plant J.">
        <title>The genome of the king protea, Protea cynaroides.</title>
        <authorList>
            <person name="Chang J."/>
            <person name="Duong T.A."/>
            <person name="Schoeman C."/>
            <person name="Ma X."/>
            <person name="Roodt D."/>
            <person name="Barker N."/>
            <person name="Li Z."/>
            <person name="Van de Peer Y."/>
            <person name="Mizrachi E."/>
        </authorList>
    </citation>
    <scope>NUCLEOTIDE SEQUENCE</scope>
    <source>
        <tissue evidence="1">Young leaves</tissue>
    </source>
</reference>
<comment type="caution">
    <text evidence="1">The sequence shown here is derived from an EMBL/GenBank/DDBJ whole genome shotgun (WGS) entry which is preliminary data.</text>
</comment>
<dbReference type="AlphaFoldDB" id="A0A9Q0JRB2"/>